<gene>
    <name evidence="2" type="ORF">HY076_03250</name>
</gene>
<dbReference type="AlphaFoldDB" id="A0A9D6QJK9"/>
<sequence>MTRVRVLIVPVLLTALTWAAFIGDRAPGTSAARDGFPLDDAWIHMVYARSLAREGGFHYNPGVPEAGMTSPLWVIALAPVHLITHDDRAAVMGAKILSLVSGMVSVAALGLLAFELGESAPVAVAVATLAALDPALTFARTSGMEPALFTALVLLALTFACRGRALAAALCCGLGVLARPEGVLVAPALAFLLATAKPRLTIARGAAAAALAAL</sequence>
<keyword evidence="1" id="KW-0472">Membrane</keyword>
<keyword evidence="1" id="KW-1133">Transmembrane helix</keyword>
<evidence type="ECO:0000256" key="1">
    <source>
        <dbReference type="SAM" id="Phobius"/>
    </source>
</evidence>
<keyword evidence="1" id="KW-0812">Transmembrane</keyword>
<feature type="transmembrane region" description="Helical" evidence="1">
    <location>
        <begin position="66"/>
        <end position="84"/>
    </location>
</feature>
<reference evidence="2" key="1">
    <citation type="submission" date="2020-07" db="EMBL/GenBank/DDBJ databases">
        <title>Huge and variable diversity of episymbiotic CPR bacteria and DPANN archaea in groundwater ecosystems.</title>
        <authorList>
            <person name="He C.Y."/>
            <person name="Keren R."/>
            <person name="Whittaker M."/>
            <person name="Farag I.F."/>
            <person name="Doudna J."/>
            <person name="Cate J.H.D."/>
            <person name="Banfield J.F."/>
        </authorList>
    </citation>
    <scope>NUCLEOTIDE SEQUENCE</scope>
    <source>
        <strain evidence="2">NC_groundwater_928_Pr1_S-0.2um_72_17</strain>
    </source>
</reference>
<evidence type="ECO:0008006" key="4">
    <source>
        <dbReference type="Google" id="ProtNLM"/>
    </source>
</evidence>
<dbReference type="Proteomes" id="UP000807850">
    <property type="component" value="Unassembled WGS sequence"/>
</dbReference>
<accession>A0A9D6QJK9</accession>
<evidence type="ECO:0000313" key="3">
    <source>
        <dbReference type="Proteomes" id="UP000807850"/>
    </source>
</evidence>
<comment type="caution">
    <text evidence="2">The sequence shown here is derived from an EMBL/GenBank/DDBJ whole genome shotgun (WGS) entry which is preliminary data.</text>
</comment>
<proteinExistence type="predicted"/>
<feature type="non-terminal residue" evidence="2">
    <location>
        <position position="214"/>
    </location>
</feature>
<protein>
    <recommendedName>
        <fullName evidence="4">Glycosyltransferase RgtA/B/C/D-like domain-containing protein</fullName>
    </recommendedName>
</protein>
<dbReference type="EMBL" id="JACQAY010000095">
    <property type="protein sequence ID" value="MBI3539271.1"/>
    <property type="molecule type" value="Genomic_DNA"/>
</dbReference>
<feature type="transmembrane region" description="Helical" evidence="1">
    <location>
        <begin position="96"/>
        <end position="114"/>
    </location>
</feature>
<name>A0A9D6QJK9_UNCEI</name>
<evidence type="ECO:0000313" key="2">
    <source>
        <dbReference type="EMBL" id="MBI3539271.1"/>
    </source>
</evidence>
<organism evidence="2 3">
    <name type="scientific">Eiseniibacteriota bacterium</name>
    <dbReference type="NCBI Taxonomy" id="2212470"/>
    <lineage>
        <taxon>Bacteria</taxon>
        <taxon>Candidatus Eiseniibacteriota</taxon>
    </lineage>
</organism>